<dbReference type="AlphaFoldDB" id="A0A1X1UCF3"/>
<feature type="signal peptide" evidence="2">
    <location>
        <begin position="1"/>
        <end position="27"/>
    </location>
</feature>
<reference evidence="3 4" key="1">
    <citation type="submission" date="2016-01" db="EMBL/GenBank/DDBJ databases">
        <title>The new phylogeny of the genus Mycobacterium.</title>
        <authorList>
            <person name="Tarcisio F."/>
            <person name="Conor M."/>
            <person name="Antonella G."/>
            <person name="Elisabetta G."/>
            <person name="Giulia F.S."/>
            <person name="Sara T."/>
            <person name="Anna F."/>
            <person name="Clotilde B."/>
            <person name="Roberto B."/>
            <person name="Veronica D.S."/>
            <person name="Fabio R."/>
            <person name="Monica P."/>
            <person name="Olivier J."/>
            <person name="Enrico T."/>
            <person name="Nicola S."/>
        </authorList>
    </citation>
    <scope>NUCLEOTIDE SEQUENCE [LARGE SCALE GENOMIC DNA]</scope>
    <source>
        <strain evidence="3 4">DSM 44852</strain>
    </source>
</reference>
<evidence type="ECO:0000256" key="2">
    <source>
        <dbReference type="SAM" id="SignalP"/>
    </source>
</evidence>
<feature type="chain" id="PRO_5013004633" evidence="2">
    <location>
        <begin position="28"/>
        <end position="100"/>
    </location>
</feature>
<accession>A0A1X1UCF3</accession>
<keyword evidence="2" id="KW-0732">Signal</keyword>
<feature type="compositionally biased region" description="Polar residues" evidence="1">
    <location>
        <begin position="59"/>
        <end position="77"/>
    </location>
</feature>
<dbReference type="RefSeq" id="WP_085221584.1">
    <property type="nucleotide sequence ID" value="NZ_AP022576.1"/>
</dbReference>
<comment type="caution">
    <text evidence="3">The sequence shown here is derived from an EMBL/GenBank/DDBJ whole genome shotgun (WGS) entry which is preliminary data.</text>
</comment>
<feature type="compositionally biased region" description="Gly residues" evidence="1">
    <location>
        <begin position="87"/>
        <end position="100"/>
    </location>
</feature>
<evidence type="ECO:0000313" key="4">
    <source>
        <dbReference type="Proteomes" id="UP000193010"/>
    </source>
</evidence>
<evidence type="ECO:0000256" key="1">
    <source>
        <dbReference type="SAM" id="MobiDB-lite"/>
    </source>
</evidence>
<keyword evidence="4" id="KW-1185">Reference proteome</keyword>
<gene>
    <name evidence="3" type="ORF">AWC05_18195</name>
</gene>
<dbReference type="EMBL" id="LQOV01000008">
    <property type="protein sequence ID" value="ORV54523.1"/>
    <property type="molecule type" value="Genomic_DNA"/>
</dbReference>
<organism evidence="3 4">
    <name type="scientific">Mycobacterium florentinum</name>
    <dbReference type="NCBI Taxonomy" id="292462"/>
    <lineage>
        <taxon>Bacteria</taxon>
        <taxon>Bacillati</taxon>
        <taxon>Actinomycetota</taxon>
        <taxon>Actinomycetes</taxon>
        <taxon>Mycobacteriales</taxon>
        <taxon>Mycobacteriaceae</taxon>
        <taxon>Mycobacterium</taxon>
        <taxon>Mycobacterium simiae complex</taxon>
    </lineage>
</organism>
<dbReference type="STRING" id="292462.AWC05_18195"/>
<dbReference type="OrthoDB" id="4735719at2"/>
<evidence type="ECO:0000313" key="3">
    <source>
        <dbReference type="EMBL" id="ORV54523.1"/>
    </source>
</evidence>
<dbReference type="Proteomes" id="UP000193010">
    <property type="component" value="Unassembled WGS sequence"/>
</dbReference>
<sequence>MPTLRKTAIVLLGTVVAGLNFAVPAGADPGYDPCHSMFNPICRMVPMMPDLDHDIDLTQDPNGPTDGQSAFTQSDTRQGGPADTRHGGPGGQPGVSQSGG</sequence>
<protein>
    <submittedName>
        <fullName evidence="3">Uncharacterized protein</fullName>
    </submittedName>
</protein>
<proteinExistence type="predicted"/>
<name>A0A1X1UCF3_MYCFL</name>
<feature type="region of interest" description="Disordered" evidence="1">
    <location>
        <begin position="51"/>
        <end position="100"/>
    </location>
</feature>